<keyword evidence="7" id="KW-0067">ATP-binding</keyword>
<dbReference type="Pfam" id="PF02518">
    <property type="entry name" value="HATPase_c"/>
    <property type="match status" value="1"/>
</dbReference>
<comment type="subcellular location">
    <subcellularLocation>
        <location evidence="1">Endoplasmic reticulum membrane</location>
        <topology evidence="1">Multi-pass membrane protein</topology>
    </subcellularLocation>
</comment>
<gene>
    <name evidence="10" type="ORF">RCOM_1879640</name>
</gene>
<sequence>MLFASFEKRGVQFKADIKPGNYVIKGDHTKLMQVFLNIIKNSLEAMPMDRPERKIQISLESVDEKITLKITDNGDGFDEATRQRMFARGFTTKQSGTGLGLYNCRSIIESHVGSLEITSEGPGLGATSTIIFNN</sequence>
<dbReference type="SUPFAM" id="SSF55874">
    <property type="entry name" value="ATPase domain of HSP90 chaperone/DNA topoisomerase II/histidine kinase"/>
    <property type="match status" value="1"/>
</dbReference>
<dbReference type="GO" id="GO:0005789">
    <property type="term" value="C:endoplasmic reticulum membrane"/>
    <property type="evidence" value="ECO:0007669"/>
    <property type="project" value="UniProtKB-SubCell"/>
</dbReference>
<evidence type="ECO:0000256" key="1">
    <source>
        <dbReference type="ARBA" id="ARBA00004477"/>
    </source>
</evidence>
<name>B9THL6_RICCO</name>
<keyword evidence="11" id="KW-1185">Reference proteome</keyword>
<evidence type="ECO:0000256" key="6">
    <source>
        <dbReference type="ARBA" id="ARBA00022824"/>
    </source>
</evidence>
<dbReference type="Proteomes" id="UP000008311">
    <property type="component" value="Unassembled WGS sequence"/>
</dbReference>
<keyword evidence="6" id="KW-0256">Endoplasmic reticulum</keyword>
<dbReference type="PRINTS" id="PR00344">
    <property type="entry name" value="BCTRLSENSOR"/>
</dbReference>
<dbReference type="InterPro" id="IPR003594">
    <property type="entry name" value="HATPase_dom"/>
</dbReference>
<dbReference type="PANTHER" id="PTHR43065:SF10">
    <property type="entry name" value="PEROXIDE STRESS-ACTIVATED HISTIDINE KINASE MAK3"/>
    <property type="match status" value="1"/>
</dbReference>
<keyword evidence="5 10" id="KW-0418">Kinase</keyword>
<evidence type="ECO:0000313" key="11">
    <source>
        <dbReference type="Proteomes" id="UP000008311"/>
    </source>
</evidence>
<keyword evidence="3 10" id="KW-0808">Transferase</keyword>
<keyword evidence="4" id="KW-0547">Nucleotide-binding</keyword>
<evidence type="ECO:0000259" key="9">
    <source>
        <dbReference type="PROSITE" id="PS50109"/>
    </source>
</evidence>
<dbReference type="GO" id="GO:0005524">
    <property type="term" value="F:ATP binding"/>
    <property type="evidence" value="ECO:0007669"/>
    <property type="project" value="UniProtKB-KW"/>
</dbReference>
<organism evidence="10 11">
    <name type="scientific">Ricinus communis</name>
    <name type="common">Castor bean</name>
    <dbReference type="NCBI Taxonomy" id="3988"/>
    <lineage>
        <taxon>Eukaryota</taxon>
        <taxon>Viridiplantae</taxon>
        <taxon>Streptophyta</taxon>
        <taxon>Embryophyta</taxon>
        <taxon>Tracheophyta</taxon>
        <taxon>Spermatophyta</taxon>
        <taxon>Magnoliopsida</taxon>
        <taxon>eudicotyledons</taxon>
        <taxon>Gunneridae</taxon>
        <taxon>Pentapetalae</taxon>
        <taxon>rosids</taxon>
        <taxon>fabids</taxon>
        <taxon>Malpighiales</taxon>
        <taxon>Euphorbiaceae</taxon>
        <taxon>Acalyphoideae</taxon>
        <taxon>Acalypheae</taxon>
        <taxon>Ricinus</taxon>
    </lineage>
</organism>
<evidence type="ECO:0000256" key="3">
    <source>
        <dbReference type="ARBA" id="ARBA00022679"/>
    </source>
</evidence>
<dbReference type="PROSITE" id="PS50109">
    <property type="entry name" value="HIS_KIN"/>
    <property type="match status" value="1"/>
</dbReference>
<dbReference type="AlphaFoldDB" id="B9THL6"/>
<dbReference type="EMBL" id="EQ981662">
    <property type="protein sequence ID" value="EEF24647.1"/>
    <property type="molecule type" value="Genomic_DNA"/>
</dbReference>
<dbReference type="InterPro" id="IPR004358">
    <property type="entry name" value="Sig_transdc_His_kin-like_C"/>
</dbReference>
<evidence type="ECO:0000256" key="2">
    <source>
        <dbReference type="ARBA" id="ARBA00022553"/>
    </source>
</evidence>
<dbReference type="InParanoid" id="B9THL6"/>
<proteinExistence type="predicted"/>
<keyword evidence="8" id="KW-0902">Two-component regulatory system</keyword>
<evidence type="ECO:0000313" key="10">
    <source>
        <dbReference type="EMBL" id="EEF24647.1"/>
    </source>
</evidence>
<evidence type="ECO:0000256" key="4">
    <source>
        <dbReference type="ARBA" id="ARBA00022741"/>
    </source>
</evidence>
<dbReference type="GO" id="GO:0000160">
    <property type="term" value="P:phosphorelay signal transduction system"/>
    <property type="evidence" value="ECO:0007669"/>
    <property type="project" value="UniProtKB-KW"/>
</dbReference>
<dbReference type="InterPro" id="IPR036890">
    <property type="entry name" value="HATPase_C_sf"/>
</dbReference>
<accession>B9THL6</accession>
<evidence type="ECO:0000256" key="5">
    <source>
        <dbReference type="ARBA" id="ARBA00022777"/>
    </source>
</evidence>
<dbReference type="Gene3D" id="3.30.565.10">
    <property type="entry name" value="Histidine kinase-like ATPase, C-terminal domain"/>
    <property type="match status" value="1"/>
</dbReference>
<evidence type="ECO:0000256" key="8">
    <source>
        <dbReference type="ARBA" id="ARBA00023012"/>
    </source>
</evidence>
<reference evidence="11" key="1">
    <citation type="journal article" date="2010" name="Nat. Biotechnol.">
        <title>Draft genome sequence of the oilseed species Ricinus communis.</title>
        <authorList>
            <person name="Chan A.P."/>
            <person name="Crabtree J."/>
            <person name="Zhao Q."/>
            <person name="Lorenzi H."/>
            <person name="Orvis J."/>
            <person name="Puiu D."/>
            <person name="Melake-Berhan A."/>
            <person name="Jones K.M."/>
            <person name="Redman J."/>
            <person name="Chen G."/>
            <person name="Cahoon E.B."/>
            <person name="Gedil M."/>
            <person name="Stanke M."/>
            <person name="Haas B.J."/>
            <person name="Wortman J.R."/>
            <person name="Fraser-Liggett C.M."/>
            <person name="Ravel J."/>
            <person name="Rabinowicz P.D."/>
        </authorList>
    </citation>
    <scope>NUCLEOTIDE SEQUENCE [LARGE SCALE GENOMIC DNA]</scope>
    <source>
        <strain evidence="11">cv. Hale</strain>
    </source>
</reference>
<dbReference type="EC" id="2.7.13.3" evidence="10"/>
<dbReference type="SMART" id="SM00387">
    <property type="entry name" value="HATPase_c"/>
    <property type="match status" value="1"/>
</dbReference>
<protein>
    <submittedName>
        <fullName evidence="10">Two component histidine kinase, putative</fullName>
        <ecNumber evidence="10">2.7.13.3</ecNumber>
    </submittedName>
</protein>
<keyword evidence="2" id="KW-0597">Phosphoprotein</keyword>
<evidence type="ECO:0000256" key="7">
    <source>
        <dbReference type="ARBA" id="ARBA00022840"/>
    </source>
</evidence>
<dbReference type="PANTHER" id="PTHR43065">
    <property type="entry name" value="SENSOR HISTIDINE KINASE"/>
    <property type="match status" value="1"/>
</dbReference>
<dbReference type="InterPro" id="IPR005467">
    <property type="entry name" value="His_kinase_dom"/>
</dbReference>
<feature type="domain" description="Histidine kinase" evidence="9">
    <location>
        <begin position="1"/>
        <end position="134"/>
    </location>
</feature>
<dbReference type="GO" id="GO:0004673">
    <property type="term" value="F:protein histidine kinase activity"/>
    <property type="evidence" value="ECO:0007669"/>
    <property type="project" value="UniProtKB-EC"/>
</dbReference>